<dbReference type="PANTHER" id="PTHR12805:SF0">
    <property type="entry name" value="DNA_RNA-BINDING PROTEIN KIN17"/>
    <property type="match status" value="1"/>
</dbReference>
<dbReference type="InterPro" id="IPR056767">
    <property type="entry name" value="C2H2-Znf_KIN17"/>
</dbReference>
<dbReference type="InterPro" id="IPR037321">
    <property type="entry name" value="KIN17-like"/>
</dbReference>
<dbReference type="InterPro" id="IPR013087">
    <property type="entry name" value="Znf_C2H2_type"/>
</dbReference>
<dbReference type="Gene3D" id="1.10.10.2030">
    <property type="entry name" value="DNA/RNA-binding protein Kin17, conserved domain"/>
    <property type="match status" value="1"/>
</dbReference>
<sequence length="258" mass="29468">MPHEPGSARHVDKAMKMAGLGRLRWYCTPCQKQCRDSNSFKQHTLSESHTRRIDNIGNLHETINDFSQEFQTSFLRLLRTSHQEKSVHSNRFYQTYISDKHHTHLNSTRWSSLTQFVKHLGREGLCRVEEKDDGLYIAWIDRSPEAVRRADSLRKRDQADAASKTREEDVIKAQIERAQANQKPSSTATSISMPLPTEPGPTITFQLTADRKGTPAKNIRGPVSKFNAFKTAKQNLQGAKKRKQPEPTSVDEPPAKRH</sequence>
<evidence type="ECO:0000313" key="7">
    <source>
        <dbReference type="EMBL" id="RSM08062.1"/>
    </source>
</evidence>
<gene>
    <name evidence="7" type="ORF">CDV31_008275</name>
</gene>
<feature type="domain" description="C2H2-type" evidence="6">
    <location>
        <begin position="27"/>
        <end position="49"/>
    </location>
</feature>
<dbReference type="GO" id="GO:0003690">
    <property type="term" value="F:double-stranded DNA binding"/>
    <property type="evidence" value="ECO:0007669"/>
    <property type="project" value="TreeGrafter"/>
</dbReference>
<keyword evidence="8" id="KW-1185">Reference proteome</keyword>
<comment type="similarity">
    <text evidence="1">Belongs to the KIN17 family.</text>
</comment>
<dbReference type="AlphaFoldDB" id="A0A428U1B3"/>
<feature type="region of interest" description="Disordered" evidence="5">
    <location>
        <begin position="148"/>
        <end position="258"/>
    </location>
</feature>
<dbReference type="InterPro" id="IPR038254">
    <property type="entry name" value="KIN17_WH-like_sf"/>
</dbReference>
<organism evidence="7 8">
    <name type="scientific">Fusarium ambrosium</name>
    <dbReference type="NCBI Taxonomy" id="131363"/>
    <lineage>
        <taxon>Eukaryota</taxon>
        <taxon>Fungi</taxon>
        <taxon>Dikarya</taxon>
        <taxon>Ascomycota</taxon>
        <taxon>Pezizomycotina</taxon>
        <taxon>Sordariomycetes</taxon>
        <taxon>Hypocreomycetidae</taxon>
        <taxon>Hypocreales</taxon>
        <taxon>Nectriaceae</taxon>
        <taxon>Fusarium</taxon>
        <taxon>Fusarium solani species complex</taxon>
    </lineage>
</organism>
<evidence type="ECO:0000256" key="2">
    <source>
        <dbReference type="ARBA" id="ARBA00022723"/>
    </source>
</evidence>
<dbReference type="GO" id="GO:0006260">
    <property type="term" value="P:DNA replication"/>
    <property type="evidence" value="ECO:0007669"/>
    <property type="project" value="TreeGrafter"/>
</dbReference>
<evidence type="ECO:0000256" key="1">
    <source>
        <dbReference type="ARBA" id="ARBA00008517"/>
    </source>
</evidence>
<evidence type="ECO:0000256" key="4">
    <source>
        <dbReference type="ARBA" id="ARBA00022833"/>
    </source>
</evidence>
<dbReference type="SUPFAM" id="SSF57667">
    <property type="entry name" value="beta-beta-alpha zinc fingers"/>
    <property type="match status" value="1"/>
</dbReference>
<accession>A0A428U1B3</accession>
<dbReference type="GO" id="GO:0008270">
    <property type="term" value="F:zinc ion binding"/>
    <property type="evidence" value="ECO:0007669"/>
    <property type="project" value="UniProtKB-KW"/>
</dbReference>
<dbReference type="EMBL" id="NIZV01000108">
    <property type="protein sequence ID" value="RSM08062.1"/>
    <property type="molecule type" value="Genomic_DNA"/>
</dbReference>
<name>A0A428U1B3_9HYPO</name>
<dbReference type="FunFam" id="1.10.10.2030:FF:000001">
    <property type="entry name" value="DNA/RNA-binding protein KIN17, putative"/>
    <property type="match status" value="1"/>
</dbReference>
<keyword evidence="4" id="KW-0862">Zinc</keyword>
<feature type="compositionally biased region" description="Polar residues" evidence="5">
    <location>
        <begin position="179"/>
        <end position="192"/>
    </location>
</feature>
<dbReference type="GO" id="GO:0006974">
    <property type="term" value="P:DNA damage response"/>
    <property type="evidence" value="ECO:0007669"/>
    <property type="project" value="TreeGrafter"/>
</dbReference>
<proteinExistence type="inferred from homology"/>
<dbReference type="PANTHER" id="PTHR12805">
    <property type="entry name" value="KIN17 KIN, ANTIGENIC DETERMINANT OF RECA PROTEIN HOMOLOG"/>
    <property type="match status" value="1"/>
</dbReference>
<reference evidence="7 8" key="1">
    <citation type="submission" date="2017-06" db="EMBL/GenBank/DDBJ databases">
        <title>Cmopartive genomic analysis of Ambrosia Fusariam Clade fungi.</title>
        <authorList>
            <person name="Stajich J.E."/>
            <person name="Carrillo J."/>
            <person name="Kijimoto T."/>
            <person name="Eskalen A."/>
            <person name="O'Donnell K."/>
            <person name="Kasson M."/>
        </authorList>
    </citation>
    <scope>NUCLEOTIDE SEQUENCE [LARGE SCALE GENOMIC DNA]</scope>
    <source>
        <strain evidence="7 8">NRRL 20438</strain>
    </source>
</reference>
<keyword evidence="2" id="KW-0479">Metal-binding</keyword>
<dbReference type="InterPro" id="IPR036236">
    <property type="entry name" value="Znf_C2H2_sf"/>
</dbReference>
<dbReference type="Pfam" id="PF10357">
    <property type="entry name" value="WH_KIN17"/>
    <property type="match status" value="1"/>
</dbReference>
<dbReference type="Pfam" id="PF25095">
    <property type="entry name" value="C2H2-zf_KIN17"/>
    <property type="match status" value="1"/>
</dbReference>
<evidence type="ECO:0000259" key="6">
    <source>
        <dbReference type="PROSITE" id="PS00028"/>
    </source>
</evidence>
<evidence type="ECO:0000256" key="5">
    <source>
        <dbReference type="SAM" id="MobiDB-lite"/>
    </source>
</evidence>
<evidence type="ECO:0000313" key="8">
    <source>
        <dbReference type="Proteomes" id="UP000288429"/>
    </source>
</evidence>
<comment type="caution">
    <text evidence="7">The sequence shown here is derived from an EMBL/GenBank/DDBJ whole genome shotgun (WGS) entry which is preliminary data.</text>
</comment>
<dbReference type="SMART" id="SM01253">
    <property type="entry name" value="Kin17_mid"/>
    <property type="match status" value="1"/>
</dbReference>
<dbReference type="PROSITE" id="PS00028">
    <property type="entry name" value="ZINC_FINGER_C2H2_1"/>
    <property type="match status" value="1"/>
</dbReference>
<dbReference type="InterPro" id="IPR019447">
    <property type="entry name" value="DNA/RNA-bd_Kin17_WH-like_dom"/>
</dbReference>
<dbReference type="Proteomes" id="UP000288429">
    <property type="component" value="Unassembled WGS sequence"/>
</dbReference>
<evidence type="ECO:0000256" key="3">
    <source>
        <dbReference type="ARBA" id="ARBA00022771"/>
    </source>
</evidence>
<dbReference type="GO" id="GO:0005634">
    <property type="term" value="C:nucleus"/>
    <property type="evidence" value="ECO:0007669"/>
    <property type="project" value="TreeGrafter"/>
</dbReference>
<protein>
    <recommendedName>
        <fullName evidence="6">C2H2-type domain-containing protein</fullName>
    </recommendedName>
</protein>
<keyword evidence="3" id="KW-0863">Zinc-finger</keyword>
<feature type="compositionally biased region" description="Basic and acidic residues" evidence="5">
    <location>
        <begin position="148"/>
        <end position="175"/>
    </location>
</feature>